<sequence>MRASNFTATHACGRRLVDARSRPETTRLQDTLHNLCSLANLPDASEFANHVPRSRSNPFIESQKVNPCFKR</sequence>
<keyword evidence="3" id="KW-1185">Reference proteome</keyword>
<dbReference type="AlphaFoldDB" id="S7S0W7"/>
<proteinExistence type="predicted"/>
<feature type="region of interest" description="Disordered" evidence="1">
    <location>
        <begin position="49"/>
        <end position="71"/>
    </location>
</feature>
<reference evidence="2 3" key="1">
    <citation type="journal article" date="2012" name="Science">
        <title>The Paleozoic origin of enzymatic lignin decomposition reconstructed from 31 fungal genomes.</title>
        <authorList>
            <person name="Floudas D."/>
            <person name="Binder M."/>
            <person name="Riley R."/>
            <person name="Barry K."/>
            <person name="Blanchette R.A."/>
            <person name="Henrissat B."/>
            <person name="Martinez A.T."/>
            <person name="Otillar R."/>
            <person name="Spatafora J.W."/>
            <person name="Yadav J.S."/>
            <person name="Aerts A."/>
            <person name="Benoit I."/>
            <person name="Boyd A."/>
            <person name="Carlson A."/>
            <person name="Copeland A."/>
            <person name="Coutinho P.M."/>
            <person name="de Vries R.P."/>
            <person name="Ferreira P."/>
            <person name="Findley K."/>
            <person name="Foster B."/>
            <person name="Gaskell J."/>
            <person name="Glotzer D."/>
            <person name="Gorecki P."/>
            <person name="Heitman J."/>
            <person name="Hesse C."/>
            <person name="Hori C."/>
            <person name="Igarashi K."/>
            <person name="Jurgens J.A."/>
            <person name="Kallen N."/>
            <person name="Kersten P."/>
            <person name="Kohler A."/>
            <person name="Kuees U."/>
            <person name="Kumar T.K.A."/>
            <person name="Kuo A."/>
            <person name="LaButti K."/>
            <person name="Larrondo L.F."/>
            <person name="Lindquist E."/>
            <person name="Ling A."/>
            <person name="Lombard V."/>
            <person name="Lucas S."/>
            <person name="Lundell T."/>
            <person name="Martin R."/>
            <person name="McLaughlin D.J."/>
            <person name="Morgenstern I."/>
            <person name="Morin E."/>
            <person name="Murat C."/>
            <person name="Nagy L.G."/>
            <person name="Nolan M."/>
            <person name="Ohm R.A."/>
            <person name="Patyshakuliyeva A."/>
            <person name="Rokas A."/>
            <person name="Ruiz-Duenas F.J."/>
            <person name="Sabat G."/>
            <person name="Salamov A."/>
            <person name="Samejima M."/>
            <person name="Schmutz J."/>
            <person name="Slot J.C."/>
            <person name="St John F."/>
            <person name="Stenlid J."/>
            <person name="Sun H."/>
            <person name="Sun S."/>
            <person name="Syed K."/>
            <person name="Tsang A."/>
            <person name="Wiebenga A."/>
            <person name="Young D."/>
            <person name="Pisabarro A."/>
            <person name="Eastwood D.C."/>
            <person name="Martin F."/>
            <person name="Cullen D."/>
            <person name="Grigoriev I.V."/>
            <person name="Hibbett D.S."/>
        </authorList>
    </citation>
    <scope>NUCLEOTIDE SEQUENCE [LARGE SCALE GENOMIC DNA]</scope>
    <source>
        <strain evidence="2 3">ATCC 11539</strain>
    </source>
</reference>
<dbReference type="Proteomes" id="UP000030669">
    <property type="component" value="Unassembled WGS sequence"/>
</dbReference>
<evidence type="ECO:0000256" key="1">
    <source>
        <dbReference type="SAM" id="MobiDB-lite"/>
    </source>
</evidence>
<organism evidence="2 3">
    <name type="scientific">Gloeophyllum trabeum (strain ATCC 11539 / FP-39264 / Madison 617)</name>
    <name type="common">Brown rot fungus</name>
    <dbReference type="NCBI Taxonomy" id="670483"/>
    <lineage>
        <taxon>Eukaryota</taxon>
        <taxon>Fungi</taxon>
        <taxon>Dikarya</taxon>
        <taxon>Basidiomycota</taxon>
        <taxon>Agaricomycotina</taxon>
        <taxon>Agaricomycetes</taxon>
        <taxon>Gloeophyllales</taxon>
        <taxon>Gloeophyllaceae</taxon>
        <taxon>Gloeophyllum</taxon>
    </lineage>
</organism>
<dbReference type="GeneID" id="19310025"/>
<dbReference type="KEGG" id="gtr:GLOTRDRAFT_97944"/>
<evidence type="ECO:0000313" key="3">
    <source>
        <dbReference type="Proteomes" id="UP000030669"/>
    </source>
</evidence>
<dbReference type="HOGENOM" id="CLU_2740255_0_0_1"/>
<feature type="compositionally biased region" description="Polar residues" evidence="1">
    <location>
        <begin position="54"/>
        <end position="65"/>
    </location>
</feature>
<protein>
    <submittedName>
        <fullName evidence="2">Uncharacterized protein</fullName>
    </submittedName>
</protein>
<name>S7S0W7_GLOTA</name>
<gene>
    <name evidence="2" type="ORF">GLOTRDRAFT_97944</name>
</gene>
<dbReference type="RefSeq" id="XP_007861275.1">
    <property type="nucleotide sequence ID" value="XM_007863084.1"/>
</dbReference>
<evidence type="ECO:0000313" key="2">
    <source>
        <dbReference type="EMBL" id="EPQ61000.1"/>
    </source>
</evidence>
<dbReference type="EMBL" id="KB469296">
    <property type="protein sequence ID" value="EPQ61000.1"/>
    <property type="molecule type" value="Genomic_DNA"/>
</dbReference>
<accession>S7S0W7</accession>